<protein>
    <recommendedName>
        <fullName evidence="1">TfoX N-terminal domain-containing protein</fullName>
    </recommendedName>
</protein>
<reference evidence="2 3" key="2">
    <citation type="submission" date="2020-08" db="EMBL/GenBank/DDBJ databases">
        <authorList>
            <person name="Ueki A."/>
            <person name="Tonouchi A."/>
        </authorList>
    </citation>
    <scope>NUCLEOTIDE SEQUENCE [LARGE SCALE GENOMIC DNA]</scope>
    <source>
        <strain evidence="2 3">CTTW</strain>
    </source>
</reference>
<dbReference type="SUPFAM" id="SSF159894">
    <property type="entry name" value="YgaC/TfoX-N like"/>
    <property type="match status" value="1"/>
</dbReference>
<evidence type="ECO:0000259" key="1">
    <source>
        <dbReference type="Pfam" id="PF04993"/>
    </source>
</evidence>
<dbReference type="InterPro" id="IPR007076">
    <property type="entry name" value="TfoX_N"/>
</dbReference>
<dbReference type="AlphaFoldDB" id="A0A7I8DN26"/>
<evidence type="ECO:0000313" key="3">
    <source>
        <dbReference type="Proteomes" id="UP000515703"/>
    </source>
</evidence>
<dbReference type="Proteomes" id="UP000515703">
    <property type="component" value="Chromosome"/>
</dbReference>
<feature type="domain" description="TfoX N-terminal" evidence="1">
    <location>
        <begin position="18"/>
        <end position="85"/>
    </location>
</feature>
<sequence>MASFHPGHKQILDSFLLEIPDVRAGKMFGYPAYYVNRKMFACLYEGGLGIKVPEDVARLWLGREGIVPFQPMGKKNMREWIQINVEADASVRYLEYRSLLLISIEFVSGLMENGKGP</sequence>
<keyword evidence="3" id="KW-1185">Reference proteome</keyword>
<gene>
    <name evidence="2" type="ORF">bsdcttw_21480</name>
</gene>
<name>A0A7I8DN26_9FIRM</name>
<organism evidence="2 3">
    <name type="scientific">Anaerocolumna chitinilytica</name>
    <dbReference type="NCBI Taxonomy" id="1727145"/>
    <lineage>
        <taxon>Bacteria</taxon>
        <taxon>Bacillati</taxon>
        <taxon>Bacillota</taxon>
        <taxon>Clostridia</taxon>
        <taxon>Lachnospirales</taxon>
        <taxon>Lachnospiraceae</taxon>
        <taxon>Anaerocolumna</taxon>
    </lineage>
</organism>
<accession>A0A7I8DN26</accession>
<dbReference type="Pfam" id="PF04993">
    <property type="entry name" value="TfoX_N"/>
    <property type="match status" value="1"/>
</dbReference>
<dbReference type="Gene3D" id="3.30.1460.30">
    <property type="entry name" value="YgaC/TfoX-N like chaperone"/>
    <property type="match status" value="1"/>
</dbReference>
<proteinExistence type="predicted"/>
<evidence type="ECO:0000313" key="2">
    <source>
        <dbReference type="EMBL" id="BCJ99107.1"/>
    </source>
</evidence>
<dbReference type="KEGG" id="acht:bsdcttw_21480"/>
<dbReference type="EMBL" id="AP023368">
    <property type="protein sequence ID" value="BCJ99107.1"/>
    <property type="molecule type" value="Genomic_DNA"/>
</dbReference>
<reference evidence="2 3" key="1">
    <citation type="submission" date="2020-08" db="EMBL/GenBank/DDBJ databases">
        <title>Draft genome sequencing of an Anaerocolumna strain isolated from anoxic soil subjected to BSD treatment.</title>
        <authorList>
            <person name="Uek A."/>
            <person name="Tonouchi A."/>
        </authorList>
    </citation>
    <scope>NUCLEOTIDE SEQUENCE [LARGE SCALE GENOMIC DNA]</scope>
    <source>
        <strain evidence="2 3">CTTW</strain>
    </source>
</reference>
<dbReference type="RefSeq" id="WP_185259385.1">
    <property type="nucleotide sequence ID" value="NZ_AP023368.1"/>
</dbReference>